<dbReference type="Proteomes" id="UP000095280">
    <property type="component" value="Unplaced"/>
</dbReference>
<dbReference type="SMART" id="SM01146">
    <property type="entry name" value="DUF1086"/>
    <property type="match status" value="1"/>
</dbReference>
<dbReference type="GO" id="GO:0006338">
    <property type="term" value="P:chromatin remodeling"/>
    <property type="evidence" value="ECO:0007669"/>
    <property type="project" value="InterPro"/>
</dbReference>
<evidence type="ECO:0000259" key="2">
    <source>
        <dbReference type="SMART" id="SM01146"/>
    </source>
</evidence>
<keyword evidence="3" id="KW-1185">Reference proteome</keyword>
<reference evidence="4" key="1">
    <citation type="submission" date="2016-11" db="UniProtKB">
        <authorList>
            <consortium name="WormBaseParasite"/>
        </authorList>
    </citation>
    <scope>IDENTIFICATION</scope>
</reference>
<name>A0A1I8FDK1_9PLAT</name>
<dbReference type="WBParaSite" id="maker-unitig_30537-snap-gene-0.1-mRNA-1">
    <property type="protein sequence ID" value="maker-unitig_30537-snap-gene-0.1-mRNA-1"/>
    <property type="gene ID" value="maker-unitig_30537-snap-gene-0.1"/>
</dbReference>
<sequence>MMLHPPRFVRAGFGQKGGATMSKQELDGHSQVWHGGRAVQRWRTRQSDKDRIDCLIAASEGMEEKELALNDYLTSFKPADPSYWDTLLRHHHEQTRLTSTTAWARASATASSVNYYTVGMVGVQQDEDEVDVGQSDDESEFSGPRRRRRVRRGKDRPAAWRSATRSRREDAAALLSKLLRCSAFNRGREGPSLNAIMPYGLPPSEVYNSPCPETLRSKPERACFAPTQRCFMRHLCEPDSDVTDTFSDGVLRAKAINRQHVLTRIGIMALRRRRRCKSSKVEMSTGEYSMPSMAAAAETEGCRQSAKQADKDEKTAVDNRKLSLKMKHQSEMKPDAKPASSDEAKPDASQPQQQFMFNIDRWRAFTELHTIWPEMSPGELCRLPLFARLCHRTVARLPPGVQRLRISQTSIITQLTQAAGRRCRLLQLTDSAAPPLLADGAEKNLMPCCQWRICCMRVKKVADHSGQSSDFSILSLSRCRRQRYRLGDMLWAKQGGDRYAYHVQFFGPLVERAWCPTMPTAAVPRKAAFDEYVEEQGMGTNAARASFEVLAPD</sequence>
<feature type="domain" description="CHD subfamily II SANT-like" evidence="2">
    <location>
        <begin position="130"/>
        <end position="295"/>
    </location>
</feature>
<accession>A0A1I8FDK1</accession>
<protein>
    <submittedName>
        <fullName evidence="4">DUF1086 domain-containing protein</fullName>
    </submittedName>
</protein>
<feature type="compositionally biased region" description="Basic and acidic residues" evidence="1">
    <location>
        <begin position="308"/>
        <end position="321"/>
    </location>
</feature>
<evidence type="ECO:0000313" key="3">
    <source>
        <dbReference type="Proteomes" id="UP000095280"/>
    </source>
</evidence>
<dbReference type="GO" id="GO:0003677">
    <property type="term" value="F:DNA binding"/>
    <property type="evidence" value="ECO:0007669"/>
    <property type="project" value="InterPro"/>
</dbReference>
<feature type="region of interest" description="Disordered" evidence="1">
    <location>
        <begin position="126"/>
        <end position="164"/>
    </location>
</feature>
<feature type="compositionally biased region" description="Acidic residues" evidence="1">
    <location>
        <begin position="126"/>
        <end position="140"/>
    </location>
</feature>
<feature type="region of interest" description="Disordered" evidence="1">
    <location>
        <begin position="298"/>
        <end position="351"/>
    </location>
</feature>
<evidence type="ECO:0000256" key="1">
    <source>
        <dbReference type="SAM" id="MobiDB-lite"/>
    </source>
</evidence>
<feature type="compositionally biased region" description="Basic and acidic residues" evidence="1">
    <location>
        <begin position="328"/>
        <end position="346"/>
    </location>
</feature>
<proteinExistence type="predicted"/>
<dbReference type="Pfam" id="PF06461">
    <property type="entry name" value="CHDII_SANT-like"/>
    <property type="match status" value="1"/>
</dbReference>
<dbReference type="AlphaFoldDB" id="A0A1I8FDK1"/>
<dbReference type="InterPro" id="IPR009462">
    <property type="entry name" value="CHD_II_SANT-like"/>
</dbReference>
<evidence type="ECO:0000313" key="4">
    <source>
        <dbReference type="WBParaSite" id="maker-unitig_30537-snap-gene-0.1-mRNA-1"/>
    </source>
</evidence>
<feature type="compositionally biased region" description="Basic residues" evidence="1">
    <location>
        <begin position="144"/>
        <end position="154"/>
    </location>
</feature>
<organism evidence="3 4">
    <name type="scientific">Macrostomum lignano</name>
    <dbReference type="NCBI Taxonomy" id="282301"/>
    <lineage>
        <taxon>Eukaryota</taxon>
        <taxon>Metazoa</taxon>
        <taxon>Spiralia</taxon>
        <taxon>Lophotrochozoa</taxon>
        <taxon>Platyhelminthes</taxon>
        <taxon>Rhabditophora</taxon>
        <taxon>Macrostomorpha</taxon>
        <taxon>Macrostomida</taxon>
        <taxon>Macrostomidae</taxon>
        <taxon>Macrostomum</taxon>
    </lineage>
</organism>